<comment type="caution">
    <text evidence="3">The sequence shown here is derived from an EMBL/GenBank/DDBJ whole genome shotgun (WGS) entry which is preliminary data.</text>
</comment>
<protein>
    <submittedName>
        <fullName evidence="3">Uncharacterized protein</fullName>
    </submittedName>
</protein>
<dbReference type="RefSeq" id="WP_135816398.1">
    <property type="nucleotide sequence ID" value="NZ_SRPG01000019.1"/>
</dbReference>
<evidence type="ECO:0000313" key="4">
    <source>
        <dbReference type="Proteomes" id="UP000297972"/>
    </source>
</evidence>
<evidence type="ECO:0000313" key="3">
    <source>
        <dbReference type="EMBL" id="TGN67868.1"/>
    </source>
</evidence>
<accession>A0A4Z1CRF5</accession>
<keyword evidence="1" id="KW-0175">Coiled coil</keyword>
<feature type="signal peptide" evidence="2">
    <location>
        <begin position="1"/>
        <end position="20"/>
    </location>
</feature>
<feature type="coiled-coil region" evidence="1">
    <location>
        <begin position="227"/>
        <end position="261"/>
    </location>
</feature>
<sequence>MRLRFCIKLVLALSASVALAEGPDFRPDILAFNAAPGSLREIARGRDQVTSSRILRKVGGVLFQGQIGNFGPIEPDRLRSEADVQVHDGIATITLRQKSWVFWTKEYHYVGPAWIIAESARFANTPETAAVTFFGEPSEEEKKRIYSPAALTMERNSIMRINAYNADIEQFNRCANFLQTGSSMRTRQPCAPVLANDLGNDQLILLIRALRSNSTDPSAEQSRSSAIVTLTESMRRVKKELENEEKLLIDLAADIRIAMEESGEQFHQKFFLADLHPELAGTQLGFRLLQADSLLNFNAFLQSTVVGGKELLFDGDEAQYDSEGKLNKKAQEAIASLKKIFQQCQEARNELVLRAWILSDFDIEYNVANDNDGFLQIEGEPFYYVWGVQKGNVDPDAEPVEFAECTAELKDNSQLYDSLNNNIWRATRESARASALFRSLKDDAPEVFSSILGQLEAHQFEFFTPRAWPRNGNL</sequence>
<keyword evidence="4" id="KW-1185">Reference proteome</keyword>
<dbReference type="AlphaFoldDB" id="A0A4Z1CRF5"/>
<gene>
    <name evidence="3" type="ORF">E4L95_03390</name>
</gene>
<keyword evidence="2" id="KW-0732">Signal</keyword>
<name>A0A4Z1CRF5_9RHOB</name>
<feature type="chain" id="PRO_5021278714" evidence="2">
    <location>
        <begin position="21"/>
        <end position="474"/>
    </location>
</feature>
<reference evidence="3 4" key="1">
    <citation type="submission" date="2019-03" db="EMBL/GenBank/DDBJ databases">
        <authorList>
            <person name="Li J."/>
        </authorList>
    </citation>
    <scope>NUCLEOTIDE SEQUENCE [LARGE SCALE GENOMIC DNA]</scope>
    <source>
        <strain evidence="3 4">3058</strain>
    </source>
</reference>
<dbReference type="Proteomes" id="UP000297972">
    <property type="component" value="Unassembled WGS sequence"/>
</dbReference>
<proteinExistence type="predicted"/>
<evidence type="ECO:0000256" key="2">
    <source>
        <dbReference type="SAM" id="SignalP"/>
    </source>
</evidence>
<organism evidence="3 4">
    <name type="scientific">Paracoccus liaowanqingii</name>
    <dbReference type="NCBI Taxonomy" id="2560053"/>
    <lineage>
        <taxon>Bacteria</taxon>
        <taxon>Pseudomonadati</taxon>
        <taxon>Pseudomonadota</taxon>
        <taxon>Alphaproteobacteria</taxon>
        <taxon>Rhodobacterales</taxon>
        <taxon>Paracoccaceae</taxon>
        <taxon>Paracoccus</taxon>
    </lineage>
</organism>
<dbReference type="EMBL" id="SRPG01000019">
    <property type="protein sequence ID" value="TGN67868.1"/>
    <property type="molecule type" value="Genomic_DNA"/>
</dbReference>
<evidence type="ECO:0000256" key="1">
    <source>
        <dbReference type="SAM" id="Coils"/>
    </source>
</evidence>